<dbReference type="InterPro" id="IPR026960">
    <property type="entry name" value="RVT-Znf"/>
</dbReference>
<dbReference type="VEuPathDB" id="FungiDB:PHYBLDRAFT_59485"/>
<evidence type="ECO:0000313" key="3">
    <source>
        <dbReference type="Proteomes" id="UP000077315"/>
    </source>
</evidence>
<dbReference type="AlphaFoldDB" id="A0A167NI36"/>
<feature type="domain" description="Reverse transcriptase zinc-binding" evidence="1">
    <location>
        <begin position="176"/>
        <end position="245"/>
    </location>
</feature>
<evidence type="ECO:0000313" key="2">
    <source>
        <dbReference type="EMBL" id="OAD75958.1"/>
    </source>
</evidence>
<evidence type="ECO:0000259" key="1">
    <source>
        <dbReference type="Pfam" id="PF13966"/>
    </source>
</evidence>
<dbReference type="InParanoid" id="A0A167NI36"/>
<dbReference type="GeneID" id="29001410"/>
<gene>
    <name evidence="2" type="ORF">PHYBLDRAFT_59485</name>
</gene>
<name>A0A167NI36_PHYB8</name>
<keyword evidence="3" id="KW-1185">Reference proteome</keyword>
<accession>A0A167NI36</accession>
<dbReference type="Proteomes" id="UP000077315">
    <property type="component" value="Unassembled WGS sequence"/>
</dbReference>
<reference evidence="3" key="1">
    <citation type="submission" date="2015-06" db="EMBL/GenBank/DDBJ databases">
        <title>Expansion of signal transduction pathways in fungi by whole-genome duplication.</title>
        <authorList>
            <consortium name="DOE Joint Genome Institute"/>
            <person name="Corrochano L.M."/>
            <person name="Kuo A."/>
            <person name="Marcet-Houben M."/>
            <person name="Polaino S."/>
            <person name="Salamov A."/>
            <person name="Villalobos J.M."/>
            <person name="Alvarez M.I."/>
            <person name="Avalos J."/>
            <person name="Benito E.P."/>
            <person name="Benoit I."/>
            <person name="Burger G."/>
            <person name="Camino L.P."/>
            <person name="Canovas D."/>
            <person name="Cerda-Olmedo E."/>
            <person name="Cheng J.-F."/>
            <person name="Dominguez A."/>
            <person name="Elias M."/>
            <person name="Eslava A.P."/>
            <person name="Glaser F."/>
            <person name="Grimwood J."/>
            <person name="Gutierrez G."/>
            <person name="Heitman J."/>
            <person name="Henrissat B."/>
            <person name="Iturriaga E.A."/>
            <person name="Lang B.F."/>
            <person name="Lavin J.L."/>
            <person name="Lee S."/>
            <person name="Li W."/>
            <person name="Lindquist E."/>
            <person name="Lopez-Garcia S."/>
            <person name="Luque E.M."/>
            <person name="Marcos A.T."/>
            <person name="Martin J."/>
            <person name="McCluskey K."/>
            <person name="Medina H.R."/>
            <person name="Miralles-Duran A."/>
            <person name="Miyazaki A."/>
            <person name="Munoz-Torres E."/>
            <person name="Oguiza J.A."/>
            <person name="Ohm R."/>
            <person name="Olmedo M."/>
            <person name="Orejas M."/>
            <person name="Ortiz-Castellanos L."/>
            <person name="Pisabarro A.G."/>
            <person name="Rodriguez-Romero J."/>
            <person name="Ruiz-Herrera J."/>
            <person name="Ruiz-Vazquez R."/>
            <person name="Sanz C."/>
            <person name="Schackwitz W."/>
            <person name="Schmutz J."/>
            <person name="Shahriari M."/>
            <person name="Shelest E."/>
            <person name="Silva-Franco F."/>
            <person name="Soanes D."/>
            <person name="Syed K."/>
            <person name="Tagua V.G."/>
            <person name="Talbot N.J."/>
            <person name="Thon M."/>
            <person name="De vries R.P."/>
            <person name="Wiebenga A."/>
            <person name="Yadav J.S."/>
            <person name="Braun E.L."/>
            <person name="Baker S."/>
            <person name="Garre V."/>
            <person name="Horwitz B."/>
            <person name="Torres-Martinez S."/>
            <person name="Idnurm A."/>
            <person name="Herrera-Estrella A."/>
            <person name="Gabaldon T."/>
            <person name="Grigoriev I.V."/>
        </authorList>
    </citation>
    <scope>NUCLEOTIDE SEQUENCE [LARGE SCALE GENOMIC DNA]</scope>
    <source>
        <strain evidence="3">NRRL 1555(-)</strain>
    </source>
</reference>
<dbReference type="RefSeq" id="XP_018293998.1">
    <property type="nucleotide sequence ID" value="XM_018440504.1"/>
</dbReference>
<sequence length="248" mass="28324">MPVPLVGYVPYDKFVYSMFSKTARRSRLCIPALRTRNGALSTLMGAIHSIPRDFSLLTLSCTACLSLKLLDAITYTASSAPVTSSWRRLNASDAFIFDQGLQAIHSKTQTEWSTSPYLIAKLFWDLANATAELTHFFWRATLPLNDHPELLLPVNPLVSCRDHTQSPLVPLPLQGKQWRLFWAFPIYHTSRNIWYWAIRNSLSCQYNLHSRAPTIFVTPNCPICLSEVDTLSHFLYQCPQKWTVWETA</sequence>
<dbReference type="Pfam" id="PF13966">
    <property type="entry name" value="zf-RVT"/>
    <property type="match status" value="1"/>
</dbReference>
<dbReference type="OrthoDB" id="2289141at2759"/>
<proteinExistence type="predicted"/>
<dbReference type="EMBL" id="KV440976">
    <property type="protein sequence ID" value="OAD75958.1"/>
    <property type="molecule type" value="Genomic_DNA"/>
</dbReference>
<protein>
    <recommendedName>
        <fullName evidence="1">Reverse transcriptase zinc-binding domain-containing protein</fullName>
    </recommendedName>
</protein>
<organism evidence="2 3">
    <name type="scientific">Phycomyces blakesleeanus (strain ATCC 8743b / DSM 1359 / FGSC 10004 / NBRC 33097 / NRRL 1555)</name>
    <dbReference type="NCBI Taxonomy" id="763407"/>
    <lineage>
        <taxon>Eukaryota</taxon>
        <taxon>Fungi</taxon>
        <taxon>Fungi incertae sedis</taxon>
        <taxon>Mucoromycota</taxon>
        <taxon>Mucoromycotina</taxon>
        <taxon>Mucoromycetes</taxon>
        <taxon>Mucorales</taxon>
        <taxon>Phycomycetaceae</taxon>
        <taxon>Phycomyces</taxon>
    </lineage>
</organism>